<evidence type="ECO:0000313" key="3">
    <source>
        <dbReference type="Proteomes" id="UP000187203"/>
    </source>
</evidence>
<accession>A0A1R3IF22</accession>
<feature type="region of interest" description="Disordered" evidence="1">
    <location>
        <begin position="118"/>
        <end position="139"/>
    </location>
</feature>
<organism evidence="2 3">
    <name type="scientific">Corchorus olitorius</name>
    <dbReference type="NCBI Taxonomy" id="93759"/>
    <lineage>
        <taxon>Eukaryota</taxon>
        <taxon>Viridiplantae</taxon>
        <taxon>Streptophyta</taxon>
        <taxon>Embryophyta</taxon>
        <taxon>Tracheophyta</taxon>
        <taxon>Spermatophyta</taxon>
        <taxon>Magnoliopsida</taxon>
        <taxon>eudicotyledons</taxon>
        <taxon>Gunneridae</taxon>
        <taxon>Pentapetalae</taxon>
        <taxon>rosids</taxon>
        <taxon>malvids</taxon>
        <taxon>Malvales</taxon>
        <taxon>Malvaceae</taxon>
        <taxon>Grewioideae</taxon>
        <taxon>Apeibeae</taxon>
        <taxon>Corchorus</taxon>
    </lineage>
</organism>
<name>A0A1R3IF22_9ROSI</name>
<dbReference type="OrthoDB" id="1576948at2759"/>
<feature type="compositionally biased region" description="Low complexity" evidence="1">
    <location>
        <begin position="123"/>
        <end position="139"/>
    </location>
</feature>
<gene>
    <name evidence="2" type="ORF">COLO4_23725</name>
</gene>
<dbReference type="PANTHER" id="PTHR34130:SF5">
    <property type="entry name" value="OS08G0243800 PROTEIN"/>
    <property type="match status" value="1"/>
</dbReference>
<keyword evidence="3" id="KW-1185">Reference proteome</keyword>
<dbReference type="EMBL" id="AWUE01018334">
    <property type="protein sequence ID" value="OMO81188.1"/>
    <property type="molecule type" value="Genomic_DNA"/>
</dbReference>
<dbReference type="AlphaFoldDB" id="A0A1R3IF22"/>
<dbReference type="PANTHER" id="PTHR34130">
    <property type="entry name" value="OS08G0243800 PROTEIN"/>
    <property type="match status" value="1"/>
</dbReference>
<proteinExistence type="predicted"/>
<reference evidence="3" key="1">
    <citation type="submission" date="2013-09" db="EMBL/GenBank/DDBJ databases">
        <title>Corchorus olitorius genome sequencing.</title>
        <authorList>
            <person name="Alam M."/>
            <person name="Haque M.S."/>
            <person name="Islam M.S."/>
            <person name="Emdad E.M."/>
            <person name="Islam M.M."/>
            <person name="Ahmed B."/>
            <person name="Halim A."/>
            <person name="Hossen Q.M.M."/>
            <person name="Hossain M.Z."/>
            <person name="Ahmed R."/>
            <person name="Khan M.M."/>
            <person name="Islam R."/>
            <person name="Rashid M.M."/>
            <person name="Khan S.A."/>
            <person name="Rahman M.S."/>
            <person name="Alam M."/>
            <person name="Yahiya A.S."/>
            <person name="Khan M.S."/>
            <person name="Azam M.S."/>
            <person name="Haque T."/>
            <person name="Lashkar M.Z.H."/>
            <person name="Akhand A.I."/>
            <person name="Morshed G."/>
            <person name="Roy S."/>
            <person name="Uddin K.S."/>
            <person name="Rabeya T."/>
            <person name="Hossain A.S."/>
            <person name="Chowdhury A."/>
            <person name="Snigdha A.R."/>
            <person name="Mortoza M.S."/>
            <person name="Matin S.A."/>
            <person name="Hoque S.M.E."/>
            <person name="Islam M.K."/>
            <person name="Roy D.K."/>
            <person name="Haider R."/>
            <person name="Moosa M.M."/>
            <person name="Elias S.M."/>
            <person name="Hasan A.M."/>
            <person name="Jahan S."/>
            <person name="Shafiuddin M."/>
            <person name="Mahmood N."/>
            <person name="Shommy N.S."/>
        </authorList>
    </citation>
    <scope>NUCLEOTIDE SEQUENCE [LARGE SCALE GENOMIC DNA]</scope>
    <source>
        <strain evidence="3">cv. O-4</strain>
    </source>
</reference>
<feature type="region of interest" description="Disordered" evidence="1">
    <location>
        <begin position="242"/>
        <end position="261"/>
    </location>
</feature>
<evidence type="ECO:0000256" key="1">
    <source>
        <dbReference type="SAM" id="MobiDB-lite"/>
    </source>
</evidence>
<dbReference type="Proteomes" id="UP000187203">
    <property type="component" value="Unassembled WGS sequence"/>
</dbReference>
<comment type="caution">
    <text evidence="2">The sequence shown here is derived from an EMBL/GenBank/DDBJ whole genome shotgun (WGS) entry which is preliminary data.</text>
</comment>
<evidence type="ECO:0000313" key="2">
    <source>
        <dbReference type="EMBL" id="OMO81188.1"/>
    </source>
</evidence>
<sequence length="286" mass="32122">MGAQELNHGLQILQQNNIGSWEGFGGDDYEEADEETLSLCDLVMSSDANDYWNNHDESSNSSSSSTSNHHHDQDFFEFFSDQDVSASSASTYSGNNNNVIFCGKLIPFKDQKQPIDEEKPLKQENGNNQKKNNDVNSSSCMFPWKNMSQHSFNKSRTFPPSSSSSSSSKAKSLNKSLSLPVVGENKKLGDEKFDFSVKKVSILATPVKSRWYLFAFGVGRFPMEIELKDMKMRQSRKNKAIKVQQNAGSGEPENLKSNKEQRRSAKGLWRLLMVLGCKNKFTNSVL</sequence>
<protein>
    <submittedName>
        <fullName evidence="2">Uncharacterized protein</fullName>
    </submittedName>
</protein>